<dbReference type="PANTHER" id="PTHR43133:SF25">
    <property type="entry name" value="RNA POLYMERASE SIGMA FACTOR RFAY-RELATED"/>
    <property type="match status" value="1"/>
</dbReference>
<dbReference type="InterPro" id="IPR013325">
    <property type="entry name" value="RNA_pol_sigma_r2"/>
</dbReference>
<keyword evidence="9" id="KW-1185">Reference proteome</keyword>
<dbReference type="NCBIfam" id="NF009164">
    <property type="entry name" value="PRK12511.1"/>
    <property type="match status" value="1"/>
</dbReference>
<keyword evidence="4" id="KW-0238">DNA-binding</keyword>
<dbReference type="InterPro" id="IPR014284">
    <property type="entry name" value="RNA_pol_sigma-70_dom"/>
</dbReference>
<protein>
    <submittedName>
        <fullName evidence="8">Uncharacterized protein</fullName>
    </submittedName>
</protein>
<evidence type="ECO:0000259" key="6">
    <source>
        <dbReference type="Pfam" id="PF08281"/>
    </source>
</evidence>
<comment type="similarity">
    <text evidence="1">Belongs to the sigma-70 factor family. ECF subfamily.</text>
</comment>
<dbReference type="Gene3D" id="1.10.10.10">
    <property type="entry name" value="Winged helix-like DNA-binding domain superfamily/Winged helix DNA-binding domain"/>
    <property type="match status" value="1"/>
</dbReference>
<evidence type="ECO:0000256" key="4">
    <source>
        <dbReference type="ARBA" id="ARBA00023125"/>
    </source>
</evidence>
<comment type="caution">
    <text evidence="8">The sequence shown here is derived from an EMBL/GenBank/DDBJ whole genome shotgun (WGS) entry which is preliminary data.</text>
</comment>
<dbReference type="InterPro" id="IPR013324">
    <property type="entry name" value="RNA_pol_sigma_r3/r4-like"/>
</dbReference>
<dbReference type="InterPro" id="IPR039425">
    <property type="entry name" value="RNA_pol_sigma-70-like"/>
</dbReference>
<dbReference type="SUPFAM" id="SSF88946">
    <property type="entry name" value="Sigma2 domain of RNA polymerase sigma factors"/>
    <property type="match status" value="1"/>
</dbReference>
<dbReference type="InterPro" id="IPR036388">
    <property type="entry name" value="WH-like_DNA-bd_sf"/>
</dbReference>
<dbReference type="AlphaFoldDB" id="I8T764"/>
<evidence type="ECO:0000256" key="5">
    <source>
        <dbReference type="ARBA" id="ARBA00023163"/>
    </source>
</evidence>
<dbReference type="Pfam" id="PF08281">
    <property type="entry name" value="Sigma70_r4_2"/>
    <property type="match status" value="1"/>
</dbReference>
<dbReference type="GO" id="GO:0006352">
    <property type="term" value="P:DNA-templated transcription initiation"/>
    <property type="evidence" value="ECO:0007669"/>
    <property type="project" value="InterPro"/>
</dbReference>
<evidence type="ECO:0000313" key="8">
    <source>
        <dbReference type="EMBL" id="EIT69795.1"/>
    </source>
</evidence>
<feature type="domain" description="RNA polymerase sigma factor 70 region 4 type 2" evidence="6">
    <location>
        <begin position="103"/>
        <end position="154"/>
    </location>
</feature>
<dbReference type="RefSeq" id="WP_007186316.1">
    <property type="nucleotide sequence ID" value="NZ_AKGD01000002.1"/>
</dbReference>
<dbReference type="EMBL" id="AKGD01000002">
    <property type="protein sequence ID" value="EIT69795.1"/>
    <property type="molecule type" value="Genomic_DNA"/>
</dbReference>
<accession>I8T764</accession>
<dbReference type="CDD" id="cd06171">
    <property type="entry name" value="Sigma70_r4"/>
    <property type="match status" value="1"/>
</dbReference>
<evidence type="ECO:0000256" key="3">
    <source>
        <dbReference type="ARBA" id="ARBA00023082"/>
    </source>
</evidence>
<dbReference type="Proteomes" id="UP000003704">
    <property type="component" value="Unassembled WGS sequence"/>
</dbReference>
<name>I8T764_9GAMM</name>
<evidence type="ECO:0000256" key="1">
    <source>
        <dbReference type="ARBA" id="ARBA00010641"/>
    </source>
</evidence>
<dbReference type="PROSITE" id="PS01063">
    <property type="entry name" value="SIGMA70_ECF"/>
    <property type="match status" value="1"/>
</dbReference>
<evidence type="ECO:0000259" key="7">
    <source>
        <dbReference type="Pfam" id="PF22029"/>
    </source>
</evidence>
<dbReference type="Gene3D" id="1.10.1740.10">
    <property type="match status" value="1"/>
</dbReference>
<sequence>MSDSLFAHIAEDLAAMRRYARSLCADASRADDVVQDALLKAIEKRTSFDAQRSRRSWLLAIVHNVFVSGLRRQQAEAQRDQRFAESLIERMQVEPEQRGRLAEVARSFAALPEAQREVLHLVAVEGLSYQQAAEVLGVPIGTVMSRLSRARAAMRTLDTPERCASLRIVGGGRHDD</sequence>
<evidence type="ECO:0000313" key="9">
    <source>
        <dbReference type="Proteomes" id="UP000003704"/>
    </source>
</evidence>
<dbReference type="InterPro" id="IPR053866">
    <property type="entry name" value="PhyR_sigma2"/>
</dbReference>
<dbReference type="PANTHER" id="PTHR43133">
    <property type="entry name" value="RNA POLYMERASE ECF-TYPE SIGMA FACTO"/>
    <property type="match status" value="1"/>
</dbReference>
<dbReference type="GO" id="GO:0016987">
    <property type="term" value="F:sigma factor activity"/>
    <property type="evidence" value="ECO:0007669"/>
    <property type="project" value="UniProtKB-KW"/>
</dbReference>
<dbReference type="NCBIfam" id="TIGR02937">
    <property type="entry name" value="sigma70-ECF"/>
    <property type="match status" value="1"/>
</dbReference>
<keyword evidence="2" id="KW-0805">Transcription regulation</keyword>
<dbReference type="OrthoDB" id="9797134at2"/>
<dbReference type="SUPFAM" id="SSF88659">
    <property type="entry name" value="Sigma3 and sigma4 domains of RNA polymerase sigma factors"/>
    <property type="match status" value="1"/>
</dbReference>
<feature type="domain" description="PhyR sigma2" evidence="7">
    <location>
        <begin position="9"/>
        <end position="63"/>
    </location>
</feature>
<gene>
    <name evidence="8" type="ORF">WQQ_33770</name>
</gene>
<dbReference type="InterPro" id="IPR013249">
    <property type="entry name" value="RNA_pol_sigma70_r4_t2"/>
</dbReference>
<keyword evidence="5" id="KW-0804">Transcription</keyword>
<keyword evidence="3" id="KW-0731">Sigma factor</keyword>
<reference evidence="8 9" key="1">
    <citation type="journal article" date="2012" name="J. Bacteriol.">
        <title>Genome Sequence of n-Alkane-Degrading Hydrocarboniphaga effusa Strain AP103T (ATCC BAA-332T).</title>
        <authorList>
            <person name="Chang H.K."/>
            <person name="Zylstra G.J."/>
            <person name="Chae J.C."/>
        </authorList>
    </citation>
    <scope>NUCLEOTIDE SEQUENCE [LARGE SCALE GENOMIC DNA]</scope>
    <source>
        <strain evidence="8 9">AP103</strain>
    </source>
</reference>
<dbReference type="STRING" id="1172194.WQQ_33770"/>
<evidence type="ECO:0000256" key="2">
    <source>
        <dbReference type="ARBA" id="ARBA00023015"/>
    </source>
</evidence>
<organism evidence="8 9">
    <name type="scientific">Hydrocarboniphaga effusa AP103</name>
    <dbReference type="NCBI Taxonomy" id="1172194"/>
    <lineage>
        <taxon>Bacteria</taxon>
        <taxon>Pseudomonadati</taxon>
        <taxon>Pseudomonadota</taxon>
        <taxon>Gammaproteobacteria</taxon>
        <taxon>Nevskiales</taxon>
        <taxon>Nevskiaceae</taxon>
        <taxon>Hydrocarboniphaga</taxon>
    </lineage>
</organism>
<dbReference type="Pfam" id="PF22029">
    <property type="entry name" value="PhyR_sigma2"/>
    <property type="match status" value="1"/>
</dbReference>
<dbReference type="InterPro" id="IPR000838">
    <property type="entry name" value="RNA_pol_sigma70_ECF_CS"/>
</dbReference>
<dbReference type="GO" id="GO:0003677">
    <property type="term" value="F:DNA binding"/>
    <property type="evidence" value="ECO:0007669"/>
    <property type="project" value="UniProtKB-KW"/>
</dbReference>
<proteinExistence type="inferred from homology"/>